<organism evidence="2 3">
    <name type="scientific">Stieleria bergensis</name>
    <dbReference type="NCBI Taxonomy" id="2528025"/>
    <lineage>
        <taxon>Bacteria</taxon>
        <taxon>Pseudomonadati</taxon>
        <taxon>Planctomycetota</taxon>
        <taxon>Planctomycetia</taxon>
        <taxon>Pirellulales</taxon>
        <taxon>Pirellulaceae</taxon>
        <taxon>Stieleria</taxon>
    </lineage>
</organism>
<protein>
    <submittedName>
        <fullName evidence="2">Uncharacterized protein</fullName>
    </submittedName>
</protein>
<dbReference type="EMBL" id="CP036272">
    <property type="protein sequence ID" value="QDT61710.1"/>
    <property type="molecule type" value="Genomic_DNA"/>
</dbReference>
<name>A0A517SZY7_9BACT</name>
<evidence type="ECO:0000256" key="1">
    <source>
        <dbReference type="SAM" id="MobiDB-lite"/>
    </source>
</evidence>
<reference evidence="2 3" key="1">
    <citation type="submission" date="2019-02" db="EMBL/GenBank/DDBJ databases">
        <title>Deep-cultivation of Planctomycetes and their phenomic and genomic characterization uncovers novel biology.</title>
        <authorList>
            <person name="Wiegand S."/>
            <person name="Jogler M."/>
            <person name="Boedeker C."/>
            <person name="Pinto D."/>
            <person name="Vollmers J."/>
            <person name="Rivas-Marin E."/>
            <person name="Kohn T."/>
            <person name="Peeters S.H."/>
            <person name="Heuer A."/>
            <person name="Rast P."/>
            <person name="Oberbeckmann S."/>
            <person name="Bunk B."/>
            <person name="Jeske O."/>
            <person name="Meyerdierks A."/>
            <person name="Storesund J.E."/>
            <person name="Kallscheuer N."/>
            <person name="Luecker S."/>
            <person name="Lage O.M."/>
            <person name="Pohl T."/>
            <person name="Merkel B.J."/>
            <person name="Hornburger P."/>
            <person name="Mueller R.-W."/>
            <person name="Bruemmer F."/>
            <person name="Labrenz M."/>
            <person name="Spormann A.M."/>
            <person name="Op den Camp H."/>
            <person name="Overmann J."/>
            <person name="Amann R."/>
            <person name="Jetten M.S.M."/>
            <person name="Mascher T."/>
            <person name="Medema M.H."/>
            <person name="Devos D.P."/>
            <person name="Kaster A.-K."/>
            <person name="Ovreas L."/>
            <person name="Rohde M."/>
            <person name="Galperin M.Y."/>
            <person name="Jogler C."/>
        </authorList>
    </citation>
    <scope>NUCLEOTIDE SEQUENCE [LARGE SCALE GENOMIC DNA]</scope>
    <source>
        <strain evidence="2 3">SV_7m_r</strain>
    </source>
</reference>
<dbReference type="AlphaFoldDB" id="A0A517SZY7"/>
<evidence type="ECO:0000313" key="3">
    <source>
        <dbReference type="Proteomes" id="UP000315003"/>
    </source>
</evidence>
<sequence length="348" mass="38182">MGQHSFRIAVGARVPQRSLPRFAALVMFVASALLVPTLDGDRSANAQTAAAQANRLRSGSNSNPASLRPQANSPQVAKPRQAGNAEPATATGDFFGLRSLLKRPVNSTPPKPDQLLASLPTDRLTKTATNQISEIARNPSLYRRLKTQTVNCDEEMFLFLVRKPEAMIGLWDLMGITNVRSHRVSPFKFAANDGSGTRCEVDLLYGDRHLHLYVANGIYDGQYTQKPVRGRGLFILRSKYHTDAKGNVAVTGTLQCYVKLDSLGADLLARSFGGLIGKSADHNFAETAGFMGQVYQASQRNPDGMLEMVDAMSQVDPTTRTEFARQVMLVHRKHLAVAQPHWTLPARR</sequence>
<keyword evidence="3" id="KW-1185">Reference proteome</keyword>
<dbReference type="Proteomes" id="UP000315003">
    <property type="component" value="Chromosome"/>
</dbReference>
<proteinExistence type="predicted"/>
<evidence type="ECO:0000313" key="2">
    <source>
        <dbReference type="EMBL" id="QDT61710.1"/>
    </source>
</evidence>
<feature type="region of interest" description="Disordered" evidence="1">
    <location>
        <begin position="53"/>
        <end position="89"/>
    </location>
</feature>
<accession>A0A517SZY7</accession>
<feature type="compositionally biased region" description="Polar residues" evidence="1">
    <location>
        <begin position="55"/>
        <end position="75"/>
    </location>
</feature>
<gene>
    <name evidence="2" type="ORF">SV7mr_42490</name>
</gene>